<evidence type="ECO:0000313" key="1">
    <source>
        <dbReference type="EMBL" id="TFK46192.1"/>
    </source>
</evidence>
<protein>
    <submittedName>
        <fullName evidence="1">Uncharacterized protein</fullName>
    </submittedName>
</protein>
<organism evidence="1 2">
    <name type="scientific">Heliocybe sulcata</name>
    <dbReference type="NCBI Taxonomy" id="5364"/>
    <lineage>
        <taxon>Eukaryota</taxon>
        <taxon>Fungi</taxon>
        <taxon>Dikarya</taxon>
        <taxon>Basidiomycota</taxon>
        <taxon>Agaricomycotina</taxon>
        <taxon>Agaricomycetes</taxon>
        <taxon>Gloeophyllales</taxon>
        <taxon>Gloeophyllaceae</taxon>
        <taxon>Heliocybe</taxon>
    </lineage>
</organism>
<gene>
    <name evidence="1" type="ORF">OE88DRAFT_1041715</name>
</gene>
<dbReference type="EMBL" id="ML213532">
    <property type="protein sequence ID" value="TFK46192.1"/>
    <property type="molecule type" value="Genomic_DNA"/>
</dbReference>
<keyword evidence="2" id="KW-1185">Reference proteome</keyword>
<name>A0A5C3MLB4_9AGAM</name>
<accession>A0A5C3MLB4</accession>
<sequence>MERIDAGKLAGRSGTGTPRFVSDFYVAAFVPSATRHWTICGVRIVSSLSCTFPCTTPPKAFFVAAYFGLSRLAPASLCRHTSVQEDLNIEARTYSLPSAEYLQVMKDTATSGQISAILLSHSSLSQIETQNASGTGKYASWSPLDQDCESPRRVASPTIWMPLYCFLSSNSNRARSPGNRAIHRRYLLRTGHLRRSFKLVQVGCTWWLPSL</sequence>
<dbReference type="AlphaFoldDB" id="A0A5C3MLB4"/>
<proteinExistence type="predicted"/>
<evidence type="ECO:0000313" key="2">
    <source>
        <dbReference type="Proteomes" id="UP000305948"/>
    </source>
</evidence>
<dbReference type="Proteomes" id="UP000305948">
    <property type="component" value="Unassembled WGS sequence"/>
</dbReference>
<reference evidence="1 2" key="1">
    <citation type="journal article" date="2019" name="Nat. Ecol. Evol.">
        <title>Megaphylogeny resolves global patterns of mushroom evolution.</title>
        <authorList>
            <person name="Varga T."/>
            <person name="Krizsan K."/>
            <person name="Foldi C."/>
            <person name="Dima B."/>
            <person name="Sanchez-Garcia M."/>
            <person name="Sanchez-Ramirez S."/>
            <person name="Szollosi G.J."/>
            <person name="Szarkandi J.G."/>
            <person name="Papp V."/>
            <person name="Albert L."/>
            <person name="Andreopoulos W."/>
            <person name="Angelini C."/>
            <person name="Antonin V."/>
            <person name="Barry K.W."/>
            <person name="Bougher N.L."/>
            <person name="Buchanan P."/>
            <person name="Buyck B."/>
            <person name="Bense V."/>
            <person name="Catcheside P."/>
            <person name="Chovatia M."/>
            <person name="Cooper J."/>
            <person name="Damon W."/>
            <person name="Desjardin D."/>
            <person name="Finy P."/>
            <person name="Geml J."/>
            <person name="Haridas S."/>
            <person name="Hughes K."/>
            <person name="Justo A."/>
            <person name="Karasinski D."/>
            <person name="Kautmanova I."/>
            <person name="Kiss B."/>
            <person name="Kocsube S."/>
            <person name="Kotiranta H."/>
            <person name="LaButti K.M."/>
            <person name="Lechner B.E."/>
            <person name="Liimatainen K."/>
            <person name="Lipzen A."/>
            <person name="Lukacs Z."/>
            <person name="Mihaltcheva S."/>
            <person name="Morgado L.N."/>
            <person name="Niskanen T."/>
            <person name="Noordeloos M.E."/>
            <person name="Ohm R.A."/>
            <person name="Ortiz-Santana B."/>
            <person name="Ovrebo C."/>
            <person name="Racz N."/>
            <person name="Riley R."/>
            <person name="Savchenko A."/>
            <person name="Shiryaev A."/>
            <person name="Soop K."/>
            <person name="Spirin V."/>
            <person name="Szebenyi C."/>
            <person name="Tomsovsky M."/>
            <person name="Tulloss R.E."/>
            <person name="Uehling J."/>
            <person name="Grigoriev I.V."/>
            <person name="Vagvolgyi C."/>
            <person name="Papp T."/>
            <person name="Martin F.M."/>
            <person name="Miettinen O."/>
            <person name="Hibbett D.S."/>
            <person name="Nagy L.G."/>
        </authorList>
    </citation>
    <scope>NUCLEOTIDE SEQUENCE [LARGE SCALE GENOMIC DNA]</scope>
    <source>
        <strain evidence="1 2">OMC1185</strain>
    </source>
</reference>